<dbReference type="SMART" id="SM00343">
    <property type="entry name" value="ZnF_C2HC"/>
    <property type="match status" value="2"/>
</dbReference>
<evidence type="ECO:0000256" key="2">
    <source>
        <dbReference type="PROSITE-ProRule" id="PRU00047"/>
    </source>
</evidence>
<proteinExistence type="predicted"/>
<dbReference type="SUPFAM" id="SSF57756">
    <property type="entry name" value="Retrovirus zinc finger-like domains"/>
    <property type="match status" value="1"/>
</dbReference>
<evidence type="ECO:0000256" key="3">
    <source>
        <dbReference type="SAM" id="MobiDB-lite"/>
    </source>
</evidence>
<dbReference type="InterPro" id="IPR001878">
    <property type="entry name" value="Znf_CCHC"/>
</dbReference>
<organism evidence="5 6">
    <name type="scientific">Austropuccinia psidii MF-1</name>
    <dbReference type="NCBI Taxonomy" id="1389203"/>
    <lineage>
        <taxon>Eukaryota</taxon>
        <taxon>Fungi</taxon>
        <taxon>Dikarya</taxon>
        <taxon>Basidiomycota</taxon>
        <taxon>Pucciniomycotina</taxon>
        <taxon>Pucciniomycetes</taxon>
        <taxon>Pucciniales</taxon>
        <taxon>Sphaerophragmiaceae</taxon>
        <taxon>Austropuccinia</taxon>
    </lineage>
</organism>
<keyword evidence="2" id="KW-0862">Zinc</keyword>
<dbReference type="GO" id="GO:0008270">
    <property type="term" value="F:zinc ion binding"/>
    <property type="evidence" value="ECO:0007669"/>
    <property type="project" value="UniProtKB-KW"/>
</dbReference>
<gene>
    <name evidence="5" type="ORF">O181_008864</name>
</gene>
<feature type="compositionally biased region" description="Polar residues" evidence="3">
    <location>
        <begin position="115"/>
        <end position="127"/>
    </location>
</feature>
<comment type="caution">
    <text evidence="5">The sequence shown here is derived from an EMBL/GenBank/DDBJ whole genome shotgun (WGS) entry which is preliminary data.</text>
</comment>
<evidence type="ECO:0000259" key="4">
    <source>
        <dbReference type="PROSITE" id="PS50158"/>
    </source>
</evidence>
<dbReference type="GO" id="GO:0006397">
    <property type="term" value="P:mRNA processing"/>
    <property type="evidence" value="ECO:0007669"/>
    <property type="project" value="UniProtKB-KW"/>
</dbReference>
<reference evidence="5" key="1">
    <citation type="submission" date="2021-03" db="EMBL/GenBank/DDBJ databases">
        <title>Draft genome sequence of rust myrtle Austropuccinia psidii MF-1, a brazilian biotype.</title>
        <authorList>
            <person name="Quecine M.C."/>
            <person name="Pachon D.M.R."/>
            <person name="Bonatelli M.L."/>
            <person name="Correr F.H."/>
            <person name="Franceschini L.M."/>
            <person name="Leite T.F."/>
            <person name="Margarido G.R.A."/>
            <person name="Almeida C.A."/>
            <person name="Ferrarezi J.A."/>
            <person name="Labate C.A."/>
        </authorList>
    </citation>
    <scope>NUCLEOTIDE SEQUENCE</scope>
    <source>
        <strain evidence="5">MF-1</strain>
    </source>
</reference>
<protein>
    <recommendedName>
        <fullName evidence="4">CCHC-type domain-containing protein</fullName>
    </recommendedName>
</protein>
<dbReference type="PROSITE" id="PS50158">
    <property type="entry name" value="ZF_CCHC"/>
    <property type="match status" value="1"/>
</dbReference>
<keyword evidence="2" id="KW-0479">Metal-binding</keyword>
<feature type="region of interest" description="Disordered" evidence="3">
    <location>
        <begin position="1"/>
        <end position="31"/>
    </location>
</feature>
<sequence length="452" mass="51223">MSPSPARIKPPPTQLASLMNPTPDPPDEDDHMIIPEIYESEPGFLTQTQNSNQSDILTIILQKIENLEKREANLTLPTAMTTLITRLNDRIDELAKKQSKMDKIINDLLTKIDSGNKQRQMASNHVSTSPPENPPPTTTTPLSFAAVTASTQNRNEPNLPKKPPPIICQNQPQETNKFKKFHIIIRTKFGAPKPFKKTSPQEACNKINKALMDVNANVDNTPIQIKAFTRYPLGDIKLYTKKRIEARWLLENRASWTHRADPLFVTSPPTFPIIIHSCPTYMDVDDEICRNSLLQQNDIKKEEVNQIRWLGHPKEEEKSHGSIIIYFTNRPLAHQILQGGLIFDGNFMRAMTYTPGPPQCFKCLKTGHQAFQCKEEPTCTKCGGTHKPQDCKDLGYTPSIRRCVRCVNQDKANNQSVDLYDKKYRHSALSQKCPIGQKEIQNLTPTPRINGE</sequence>
<keyword evidence="1" id="KW-0507">mRNA processing</keyword>
<dbReference type="OrthoDB" id="4230923at2759"/>
<dbReference type="GO" id="GO:0003676">
    <property type="term" value="F:nucleic acid binding"/>
    <property type="evidence" value="ECO:0007669"/>
    <property type="project" value="InterPro"/>
</dbReference>
<feature type="domain" description="CCHC-type" evidence="4">
    <location>
        <begin position="360"/>
        <end position="375"/>
    </location>
</feature>
<keyword evidence="2" id="KW-0863">Zinc-finger</keyword>
<name>A0A9Q3GJ99_9BASI</name>
<evidence type="ECO:0000313" key="5">
    <source>
        <dbReference type="EMBL" id="MBW0469149.1"/>
    </source>
</evidence>
<feature type="region of interest" description="Disordered" evidence="3">
    <location>
        <begin position="115"/>
        <end position="169"/>
    </location>
</feature>
<evidence type="ECO:0000313" key="6">
    <source>
        <dbReference type="Proteomes" id="UP000765509"/>
    </source>
</evidence>
<dbReference type="AlphaFoldDB" id="A0A9Q3GJ99"/>
<accession>A0A9Q3GJ99</accession>
<keyword evidence="6" id="KW-1185">Reference proteome</keyword>
<dbReference type="EMBL" id="AVOT02002093">
    <property type="protein sequence ID" value="MBW0469149.1"/>
    <property type="molecule type" value="Genomic_DNA"/>
</dbReference>
<dbReference type="Proteomes" id="UP000765509">
    <property type="component" value="Unassembled WGS sequence"/>
</dbReference>
<dbReference type="InterPro" id="IPR036875">
    <property type="entry name" value="Znf_CCHC_sf"/>
</dbReference>
<evidence type="ECO:0000256" key="1">
    <source>
        <dbReference type="ARBA" id="ARBA00022664"/>
    </source>
</evidence>